<evidence type="ECO:0000313" key="3">
    <source>
        <dbReference type="Proteomes" id="UP000287651"/>
    </source>
</evidence>
<proteinExistence type="predicted"/>
<dbReference type="Gene3D" id="3.30.230.70">
    <property type="entry name" value="GHMP Kinase, N-terminal domain"/>
    <property type="match status" value="1"/>
</dbReference>
<comment type="caution">
    <text evidence="2">The sequence shown here is derived from an EMBL/GenBank/DDBJ whole genome shotgun (WGS) entry which is preliminary data.</text>
</comment>
<dbReference type="InterPro" id="IPR027408">
    <property type="entry name" value="PNPase/RNase_PH_dom_sf"/>
</dbReference>
<dbReference type="Proteomes" id="UP000287651">
    <property type="component" value="Unassembled WGS sequence"/>
</dbReference>
<gene>
    <name evidence="2" type="ORF">B296_00017076</name>
</gene>
<name>A0A427B5F8_ENSVE</name>
<sequence>MEYVDSLTGFRLDGRRPTDVRPFDLLLLLLLLIVSMRQIRGEIGVVAKADGYDCPFSSHALVFCAFRDGKHQGHCCCIWTKGGWHTFVQNKSQQVNNQALVRCEYSMANFSTGDRARRPKGDRYHGL</sequence>
<evidence type="ECO:0000313" key="2">
    <source>
        <dbReference type="EMBL" id="RRT83677.1"/>
    </source>
</evidence>
<feature type="signal peptide" evidence="1">
    <location>
        <begin position="1"/>
        <end position="41"/>
    </location>
</feature>
<dbReference type="EMBL" id="AMZH03000452">
    <property type="protein sequence ID" value="RRT83677.1"/>
    <property type="molecule type" value="Genomic_DNA"/>
</dbReference>
<evidence type="ECO:0000256" key="1">
    <source>
        <dbReference type="SAM" id="SignalP"/>
    </source>
</evidence>
<reference evidence="2 3" key="1">
    <citation type="journal article" date="2014" name="Agronomy (Basel)">
        <title>A Draft Genome Sequence for Ensete ventricosum, the Drought-Tolerant Tree Against Hunger.</title>
        <authorList>
            <person name="Harrison J."/>
            <person name="Moore K.A."/>
            <person name="Paszkiewicz K."/>
            <person name="Jones T."/>
            <person name="Grant M."/>
            <person name="Ambacheew D."/>
            <person name="Muzemil S."/>
            <person name="Studholme D.J."/>
        </authorList>
    </citation>
    <scope>NUCLEOTIDE SEQUENCE [LARGE SCALE GENOMIC DNA]</scope>
</reference>
<protein>
    <submittedName>
        <fullName evidence="2">Uncharacterized protein</fullName>
    </submittedName>
</protein>
<accession>A0A427B5F8</accession>
<keyword evidence="1" id="KW-0732">Signal</keyword>
<organism evidence="2 3">
    <name type="scientific">Ensete ventricosum</name>
    <name type="common">Abyssinian banana</name>
    <name type="synonym">Musa ensete</name>
    <dbReference type="NCBI Taxonomy" id="4639"/>
    <lineage>
        <taxon>Eukaryota</taxon>
        <taxon>Viridiplantae</taxon>
        <taxon>Streptophyta</taxon>
        <taxon>Embryophyta</taxon>
        <taxon>Tracheophyta</taxon>
        <taxon>Spermatophyta</taxon>
        <taxon>Magnoliopsida</taxon>
        <taxon>Liliopsida</taxon>
        <taxon>Zingiberales</taxon>
        <taxon>Musaceae</taxon>
        <taxon>Ensete</taxon>
    </lineage>
</organism>
<dbReference type="AlphaFoldDB" id="A0A427B5F8"/>
<feature type="chain" id="PRO_5019228485" evidence="1">
    <location>
        <begin position="42"/>
        <end position="127"/>
    </location>
</feature>